<keyword evidence="4 7" id="KW-1133">Transmembrane helix</keyword>
<evidence type="ECO:0000256" key="4">
    <source>
        <dbReference type="ARBA" id="ARBA00022989"/>
    </source>
</evidence>
<feature type="region of interest" description="Disordered" evidence="6">
    <location>
        <begin position="218"/>
        <end position="241"/>
    </location>
</feature>
<protein>
    <submittedName>
        <fullName evidence="9">Transmembrane protein 176B</fullName>
    </submittedName>
</protein>
<evidence type="ECO:0000256" key="2">
    <source>
        <dbReference type="ARBA" id="ARBA00009565"/>
    </source>
</evidence>
<dbReference type="GeneID" id="115818152"/>
<dbReference type="Proteomes" id="UP000504632">
    <property type="component" value="Chromosome 8"/>
</dbReference>
<keyword evidence="5 7" id="KW-0472">Membrane</keyword>
<organism evidence="8 9">
    <name type="scientific">Chanos chanos</name>
    <name type="common">Milkfish</name>
    <name type="synonym">Mugil chanos</name>
    <dbReference type="NCBI Taxonomy" id="29144"/>
    <lineage>
        <taxon>Eukaryota</taxon>
        <taxon>Metazoa</taxon>
        <taxon>Chordata</taxon>
        <taxon>Craniata</taxon>
        <taxon>Vertebrata</taxon>
        <taxon>Euteleostomi</taxon>
        <taxon>Actinopterygii</taxon>
        <taxon>Neopterygii</taxon>
        <taxon>Teleostei</taxon>
        <taxon>Ostariophysi</taxon>
        <taxon>Gonorynchiformes</taxon>
        <taxon>Chanidae</taxon>
        <taxon>Chanos</taxon>
    </lineage>
</organism>
<evidence type="ECO:0000256" key="1">
    <source>
        <dbReference type="ARBA" id="ARBA00004141"/>
    </source>
</evidence>
<feature type="transmembrane region" description="Helical" evidence="7">
    <location>
        <begin position="87"/>
        <end position="105"/>
    </location>
</feature>
<feature type="transmembrane region" description="Helical" evidence="7">
    <location>
        <begin position="56"/>
        <end position="75"/>
    </location>
</feature>
<comment type="similarity">
    <text evidence="2">Belongs to the MS4A family.</text>
</comment>
<dbReference type="Pfam" id="PF04103">
    <property type="entry name" value="CD20"/>
    <property type="match status" value="1"/>
</dbReference>
<feature type="transmembrane region" description="Helical" evidence="7">
    <location>
        <begin position="112"/>
        <end position="137"/>
    </location>
</feature>
<dbReference type="GO" id="GO:0016020">
    <property type="term" value="C:membrane"/>
    <property type="evidence" value="ECO:0007669"/>
    <property type="project" value="UniProtKB-SubCell"/>
</dbReference>
<keyword evidence="3 7" id="KW-0812">Transmembrane</keyword>
<evidence type="ECO:0000256" key="6">
    <source>
        <dbReference type="SAM" id="MobiDB-lite"/>
    </source>
</evidence>
<dbReference type="InterPro" id="IPR007237">
    <property type="entry name" value="CD20-like"/>
</dbReference>
<dbReference type="PANTHER" id="PTHR23320:SF125">
    <property type="entry name" value="TRANSMEMBRANE PROTEIN 176L.1-RELATED"/>
    <property type="match status" value="1"/>
</dbReference>
<dbReference type="OrthoDB" id="8951938at2759"/>
<gene>
    <name evidence="9" type="primary">LOC115818152</name>
</gene>
<accession>A0A6J2VW74</accession>
<dbReference type="AlphaFoldDB" id="A0A6J2VW74"/>
<name>A0A6J2VW74_CHACN</name>
<evidence type="ECO:0000313" key="8">
    <source>
        <dbReference type="Proteomes" id="UP000504632"/>
    </source>
</evidence>
<dbReference type="RefSeq" id="XP_030637305.1">
    <property type="nucleotide sequence ID" value="XM_030781445.1"/>
</dbReference>
<dbReference type="InterPro" id="IPR030417">
    <property type="entry name" value="MS4A"/>
</dbReference>
<evidence type="ECO:0000256" key="7">
    <source>
        <dbReference type="SAM" id="Phobius"/>
    </source>
</evidence>
<keyword evidence="8" id="KW-1185">Reference proteome</keyword>
<feature type="transmembrane region" description="Helical" evidence="7">
    <location>
        <begin position="188"/>
        <end position="209"/>
    </location>
</feature>
<sequence length="241" mass="26218">MSITVSRGEGLTVLTVSSNPGSKWPIICQILGTMCYSPVCSVSEGLKKQFRGPHKALATVQIMVGLINIAFGGLYQSTDTFDFLTGAPFWMGGVFVAAGIMYIFVDRFPSPCLVFLNLIINLVSAAIALTAIVMYSVNLGTARWTRSSCEHDYGYGYGTQSPEAALQNMEKCVEYRDTLKVFLEGLEIFLIVLAVLQLFVAVGCSSLNLKALCNNKGDEEHEKDPTLHEPLLEEVTSNPAS</sequence>
<evidence type="ECO:0000256" key="5">
    <source>
        <dbReference type="ARBA" id="ARBA00023136"/>
    </source>
</evidence>
<comment type="subcellular location">
    <subcellularLocation>
        <location evidence="1">Membrane</location>
        <topology evidence="1">Multi-pass membrane protein</topology>
    </subcellularLocation>
</comment>
<dbReference type="PANTHER" id="PTHR23320">
    <property type="entry name" value="MEMBRANE-SPANNING 4-DOMAINS SUBFAMILY A MS4A -RELATED"/>
    <property type="match status" value="1"/>
</dbReference>
<dbReference type="FunCoup" id="A0A6J2VW74">
    <property type="interactions" value="3"/>
</dbReference>
<evidence type="ECO:0000256" key="3">
    <source>
        <dbReference type="ARBA" id="ARBA00022692"/>
    </source>
</evidence>
<dbReference type="InParanoid" id="A0A6J2VW74"/>
<feature type="compositionally biased region" description="Basic and acidic residues" evidence="6">
    <location>
        <begin position="218"/>
        <end position="231"/>
    </location>
</feature>
<proteinExistence type="inferred from homology"/>
<reference evidence="9" key="1">
    <citation type="submission" date="2025-08" db="UniProtKB">
        <authorList>
            <consortium name="RefSeq"/>
        </authorList>
    </citation>
    <scope>IDENTIFICATION</scope>
</reference>
<evidence type="ECO:0000313" key="9">
    <source>
        <dbReference type="RefSeq" id="XP_030637305.1"/>
    </source>
</evidence>